<dbReference type="InterPro" id="IPR031807">
    <property type="entry name" value="HicB-like"/>
</dbReference>
<dbReference type="STRING" id="1797589.A2784_03380"/>
<dbReference type="Pfam" id="PF15919">
    <property type="entry name" value="HicB_lk_antitox"/>
    <property type="match status" value="1"/>
</dbReference>
<comment type="caution">
    <text evidence="2">The sequence shown here is derived from an EMBL/GenBank/DDBJ whole genome shotgun (WGS) entry which is preliminary data.</text>
</comment>
<dbReference type="PANTHER" id="PTHR34504">
    <property type="entry name" value="ANTITOXIN HICB"/>
    <property type="match status" value="1"/>
</dbReference>
<evidence type="ECO:0000313" key="2">
    <source>
        <dbReference type="EMBL" id="OGY15863.1"/>
    </source>
</evidence>
<dbReference type="Gene3D" id="3.30.160.250">
    <property type="match status" value="1"/>
</dbReference>
<evidence type="ECO:0000313" key="3">
    <source>
        <dbReference type="Proteomes" id="UP000177324"/>
    </source>
</evidence>
<reference evidence="2 3" key="1">
    <citation type="journal article" date="2016" name="Nat. Commun.">
        <title>Thousands of microbial genomes shed light on interconnected biogeochemical processes in an aquifer system.</title>
        <authorList>
            <person name="Anantharaman K."/>
            <person name="Brown C.T."/>
            <person name="Hug L.A."/>
            <person name="Sharon I."/>
            <person name="Castelle C.J."/>
            <person name="Probst A.J."/>
            <person name="Thomas B.C."/>
            <person name="Singh A."/>
            <person name="Wilkins M.J."/>
            <person name="Karaoz U."/>
            <person name="Brodie E.L."/>
            <person name="Williams K.H."/>
            <person name="Hubbard S.S."/>
            <person name="Banfield J.F."/>
        </authorList>
    </citation>
    <scope>NUCLEOTIDE SEQUENCE [LARGE SCALE GENOMIC DNA]</scope>
</reference>
<organism evidence="2 3">
    <name type="scientific">Candidatus Chisholmbacteria bacterium RIFCSPHIGHO2_01_FULL_48_12</name>
    <dbReference type="NCBI Taxonomy" id="1797589"/>
    <lineage>
        <taxon>Bacteria</taxon>
        <taxon>Candidatus Chisholmiibacteriota</taxon>
    </lineage>
</organism>
<sequence length="83" mass="9392">MAKAKTAKILQFRVVIEQDENGWYVASVPDLAGCYTQGKTLEQVRQRIREAIELVLESEKNVVDTSISPCPRFFGIEDITIYA</sequence>
<protein>
    <recommendedName>
        <fullName evidence="1">HicB-like antitoxin of toxin-antitoxin system domain-containing protein</fullName>
    </recommendedName>
</protein>
<evidence type="ECO:0000259" key="1">
    <source>
        <dbReference type="Pfam" id="PF15919"/>
    </source>
</evidence>
<proteinExistence type="predicted"/>
<dbReference type="AlphaFoldDB" id="A0A1G1VK92"/>
<gene>
    <name evidence="2" type="ORF">A2784_03380</name>
</gene>
<accession>A0A1G1VK92</accession>
<feature type="domain" description="HicB-like antitoxin of toxin-antitoxin system" evidence="1">
    <location>
        <begin position="12"/>
        <end position="58"/>
    </location>
</feature>
<dbReference type="InterPro" id="IPR051404">
    <property type="entry name" value="TA_system_antitoxin"/>
</dbReference>
<dbReference type="EMBL" id="MHCH01000058">
    <property type="protein sequence ID" value="OGY15863.1"/>
    <property type="molecule type" value="Genomic_DNA"/>
</dbReference>
<dbReference type="SUPFAM" id="SSF143100">
    <property type="entry name" value="TTHA1013/TTHA0281-like"/>
    <property type="match status" value="1"/>
</dbReference>
<dbReference type="PANTHER" id="PTHR34504:SF2">
    <property type="entry name" value="UPF0150 PROTEIN SSL0259"/>
    <property type="match status" value="1"/>
</dbReference>
<name>A0A1G1VK92_9BACT</name>
<dbReference type="Proteomes" id="UP000177324">
    <property type="component" value="Unassembled WGS sequence"/>
</dbReference>
<dbReference type="InterPro" id="IPR035069">
    <property type="entry name" value="TTHA1013/TTHA0281-like"/>
</dbReference>